<dbReference type="GO" id="GO:0016747">
    <property type="term" value="F:acyltransferase activity, transferring groups other than amino-acyl groups"/>
    <property type="evidence" value="ECO:0007669"/>
    <property type="project" value="InterPro"/>
</dbReference>
<evidence type="ECO:0000259" key="3">
    <source>
        <dbReference type="PROSITE" id="PS51186"/>
    </source>
</evidence>
<keyword evidence="1" id="KW-0808">Transferase</keyword>
<dbReference type="EMBL" id="NGJU01000030">
    <property type="protein sequence ID" value="RST91368.1"/>
    <property type="molecule type" value="Genomic_DNA"/>
</dbReference>
<sequence length="153" mass="17532">MDVQVITSEFEKVKITRHILQQLPEWFGIPAAREAYVEQAKNCQMLACFFEEEPVAFITVNQKFTHSAEIDAMGVLPAYHRQGLGRKLMTEAKKQCRARNVAFLQVKTLSADHPDLGYAKTRRFYQEMGFVPLDLFPDLWGQANPCLQLILSI</sequence>
<proteinExistence type="predicted"/>
<dbReference type="Pfam" id="PF00583">
    <property type="entry name" value="Acetyltransf_1"/>
    <property type="match status" value="1"/>
</dbReference>
<dbReference type="InterPro" id="IPR000182">
    <property type="entry name" value="GNAT_dom"/>
</dbReference>
<dbReference type="CDD" id="cd04301">
    <property type="entry name" value="NAT_SF"/>
    <property type="match status" value="1"/>
</dbReference>
<feature type="domain" description="N-acetyltransferase" evidence="3">
    <location>
        <begin position="1"/>
        <end position="153"/>
    </location>
</feature>
<evidence type="ECO:0000256" key="1">
    <source>
        <dbReference type="ARBA" id="ARBA00022679"/>
    </source>
</evidence>
<comment type="caution">
    <text evidence="4">The sequence shown here is derived from an EMBL/GenBank/DDBJ whole genome shotgun (WGS) entry which is preliminary data.</text>
</comment>
<organism evidence="4 5">
    <name type="scientific">Vagococcus salmoninarum</name>
    <dbReference type="NCBI Taxonomy" id="2739"/>
    <lineage>
        <taxon>Bacteria</taxon>
        <taxon>Bacillati</taxon>
        <taxon>Bacillota</taxon>
        <taxon>Bacilli</taxon>
        <taxon>Lactobacillales</taxon>
        <taxon>Enterococcaceae</taxon>
        <taxon>Vagococcus</taxon>
    </lineage>
</organism>
<evidence type="ECO:0000256" key="2">
    <source>
        <dbReference type="ARBA" id="ARBA00023315"/>
    </source>
</evidence>
<dbReference type="OrthoDB" id="9783470at2"/>
<keyword evidence="5" id="KW-1185">Reference proteome</keyword>
<dbReference type="GeneID" id="98569508"/>
<accession>A0A429ZCE2</accession>
<dbReference type="AlphaFoldDB" id="A0A429ZCE2"/>
<keyword evidence="2" id="KW-0012">Acyltransferase</keyword>
<dbReference type="PANTHER" id="PTHR43877:SF2">
    <property type="entry name" value="AMINOALKYLPHOSPHONATE N-ACETYLTRANSFERASE-RELATED"/>
    <property type="match status" value="1"/>
</dbReference>
<dbReference type="InterPro" id="IPR050832">
    <property type="entry name" value="Bact_Acetyltransf"/>
</dbReference>
<protein>
    <recommendedName>
        <fullName evidence="3">N-acetyltransferase domain-containing protein</fullName>
    </recommendedName>
</protein>
<evidence type="ECO:0000313" key="5">
    <source>
        <dbReference type="Proteomes" id="UP000287239"/>
    </source>
</evidence>
<dbReference type="InterPro" id="IPR016181">
    <property type="entry name" value="Acyl_CoA_acyltransferase"/>
</dbReference>
<dbReference type="RefSeq" id="WP_126782332.1">
    <property type="nucleotide sequence ID" value="NZ_NGJU01000030.1"/>
</dbReference>
<name>A0A429ZCE2_9ENTE</name>
<evidence type="ECO:0000313" key="4">
    <source>
        <dbReference type="EMBL" id="RST91368.1"/>
    </source>
</evidence>
<dbReference type="PANTHER" id="PTHR43877">
    <property type="entry name" value="AMINOALKYLPHOSPHONATE N-ACETYLTRANSFERASE-RELATED-RELATED"/>
    <property type="match status" value="1"/>
</dbReference>
<dbReference type="PROSITE" id="PS51186">
    <property type="entry name" value="GNAT"/>
    <property type="match status" value="1"/>
</dbReference>
<dbReference type="Proteomes" id="UP000287239">
    <property type="component" value="Unassembled WGS sequence"/>
</dbReference>
<dbReference type="SUPFAM" id="SSF55729">
    <property type="entry name" value="Acyl-CoA N-acyltransferases (Nat)"/>
    <property type="match status" value="1"/>
</dbReference>
<gene>
    <name evidence="4" type="ORF">CBF35_14250</name>
</gene>
<reference evidence="4 5" key="1">
    <citation type="submission" date="2017-05" db="EMBL/GenBank/DDBJ databases">
        <title>Vagococcus spp. assemblies.</title>
        <authorList>
            <person name="Gulvik C.A."/>
        </authorList>
    </citation>
    <scope>NUCLEOTIDE SEQUENCE [LARGE SCALE GENOMIC DNA]</scope>
    <source>
        <strain evidence="4 5">NCFB 2777</strain>
    </source>
</reference>
<dbReference type="Gene3D" id="3.40.630.30">
    <property type="match status" value="1"/>
</dbReference>